<accession>A0AB37UA54</accession>
<sequence length="79" mass="8994">MCSRGLYQAAITLLFLAEIFPGIDSFRERFLSSDRAVFEPFVIAGEPKTNSQGFRLGKKMLFKSTWRRASTIKQLTSKT</sequence>
<dbReference type="AlphaFoldDB" id="A0AB37UA54"/>
<organism evidence="1 2">
    <name type="scientific">Chroococcidiopsis cubana SAG 39.79</name>
    <dbReference type="NCBI Taxonomy" id="388085"/>
    <lineage>
        <taxon>Bacteria</taxon>
        <taxon>Bacillati</taxon>
        <taxon>Cyanobacteriota</taxon>
        <taxon>Cyanophyceae</taxon>
        <taxon>Chroococcidiopsidales</taxon>
        <taxon>Chroococcidiopsidaceae</taxon>
        <taxon>Chroococcidiopsis</taxon>
    </lineage>
</organism>
<evidence type="ECO:0000313" key="2">
    <source>
        <dbReference type="Proteomes" id="UP000282574"/>
    </source>
</evidence>
<gene>
    <name evidence="1" type="ORF">DSM107010_62290</name>
</gene>
<dbReference type="RefSeq" id="WP_106169465.1">
    <property type="nucleotide sequence ID" value="NZ_JAVKZF010000004.1"/>
</dbReference>
<dbReference type="Proteomes" id="UP000282574">
    <property type="component" value="Unassembled WGS sequence"/>
</dbReference>
<name>A0AB37UA54_9CYAN</name>
<reference evidence="1 2" key="1">
    <citation type="journal article" date="2019" name="Genome Biol. Evol.">
        <title>Day and night: Metabolic profiles and evolutionary relationships of six axenic non-marine cyanobacteria.</title>
        <authorList>
            <person name="Will S.E."/>
            <person name="Henke P."/>
            <person name="Boedeker C."/>
            <person name="Huang S."/>
            <person name="Brinkmann H."/>
            <person name="Rohde M."/>
            <person name="Jarek M."/>
            <person name="Friedl T."/>
            <person name="Seufert S."/>
            <person name="Schumacher M."/>
            <person name="Overmann J."/>
            <person name="Neumann-Schaal M."/>
            <person name="Petersen J."/>
        </authorList>
    </citation>
    <scope>NUCLEOTIDE SEQUENCE [LARGE SCALE GENOMIC DNA]</scope>
    <source>
        <strain evidence="1 2">SAG 39.79</strain>
    </source>
</reference>
<protein>
    <submittedName>
        <fullName evidence="1">Uncharacterized protein</fullName>
    </submittedName>
</protein>
<comment type="caution">
    <text evidence="1">The sequence shown here is derived from an EMBL/GenBank/DDBJ whole genome shotgun (WGS) entry which is preliminary data.</text>
</comment>
<keyword evidence="2" id="KW-1185">Reference proteome</keyword>
<evidence type="ECO:0000313" key="1">
    <source>
        <dbReference type="EMBL" id="RUT02651.1"/>
    </source>
</evidence>
<dbReference type="EMBL" id="RSCK01000107">
    <property type="protein sequence ID" value="RUT02651.1"/>
    <property type="molecule type" value="Genomic_DNA"/>
</dbReference>
<proteinExistence type="predicted"/>